<dbReference type="EMBL" id="SZYD01000009">
    <property type="protein sequence ID" value="KAD5318051.1"/>
    <property type="molecule type" value="Genomic_DNA"/>
</dbReference>
<comment type="caution">
    <text evidence="1">The sequence shown here is derived from an EMBL/GenBank/DDBJ whole genome shotgun (WGS) entry which is preliminary data.</text>
</comment>
<gene>
    <name evidence="1" type="ORF">E3N88_17997</name>
</gene>
<dbReference type="PANTHER" id="PTHR47718:SF12">
    <property type="entry name" value="PROTEIN FAR1-RELATED SEQUENCE"/>
    <property type="match status" value="1"/>
</dbReference>
<name>A0A5N6NTJ8_9ASTR</name>
<dbReference type="PANTHER" id="PTHR47718">
    <property type="entry name" value="OS01G0519700 PROTEIN"/>
    <property type="match status" value="1"/>
</dbReference>
<evidence type="ECO:0000313" key="2">
    <source>
        <dbReference type="Proteomes" id="UP000326396"/>
    </source>
</evidence>
<sequence>MDSTLDLSTFDFLIASYNEESFVTSKIEVHPINDDPILCVDEDDGYVPNLSLIHEECYEIPTNGDVDDHLVFPPAKKVSTSKDVQQSKKANGEDFEGCYTFLTPNGTKVWCPNQGCDIKPTLGATYGSWSDVLRMYKNYAECSNFSVHVGQTKKNKSDQVTHKYLRCNKAGRPQSMRKFDTLDGSFMSVRNRSFQVTDSHRLQVPMKGGHHNVKGTPTDFKNFSQAIRLFIGNRDSQLLLDLLRDRVSSGLLNNTDFWACMHRLVWYLFMSPTTFETRWVDLITRFQLEGHNWLSDMYAIRDQSVPPYFREIPMCCLMKTTSRVNRIVRIPDEYVFKRWMKDVLPKRIFEIQYRYGVDNSPESLLRNEILGLISNCADSLRNDYDGLAVFANKVRELSRSLSSDPVDSISKISNVEDIQNVVGGSFDVDMQ</sequence>
<dbReference type="Proteomes" id="UP000326396">
    <property type="component" value="Linkage Group LG17"/>
</dbReference>
<keyword evidence="2" id="KW-1185">Reference proteome</keyword>
<dbReference type="AlphaFoldDB" id="A0A5N6NTJ8"/>
<proteinExistence type="predicted"/>
<dbReference type="OrthoDB" id="2428360at2759"/>
<evidence type="ECO:0000313" key="1">
    <source>
        <dbReference type="EMBL" id="KAD5318051.1"/>
    </source>
</evidence>
<protein>
    <submittedName>
        <fullName evidence="1">Uncharacterized protein</fullName>
    </submittedName>
</protein>
<organism evidence="1 2">
    <name type="scientific">Mikania micrantha</name>
    <name type="common">bitter vine</name>
    <dbReference type="NCBI Taxonomy" id="192012"/>
    <lineage>
        <taxon>Eukaryota</taxon>
        <taxon>Viridiplantae</taxon>
        <taxon>Streptophyta</taxon>
        <taxon>Embryophyta</taxon>
        <taxon>Tracheophyta</taxon>
        <taxon>Spermatophyta</taxon>
        <taxon>Magnoliopsida</taxon>
        <taxon>eudicotyledons</taxon>
        <taxon>Gunneridae</taxon>
        <taxon>Pentapetalae</taxon>
        <taxon>asterids</taxon>
        <taxon>campanulids</taxon>
        <taxon>Asterales</taxon>
        <taxon>Asteraceae</taxon>
        <taxon>Asteroideae</taxon>
        <taxon>Heliantheae alliance</taxon>
        <taxon>Eupatorieae</taxon>
        <taxon>Mikania</taxon>
    </lineage>
</organism>
<reference evidence="1 2" key="1">
    <citation type="submission" date="2019-05" db="EMBL/GenBank/DDBJ databases">
        <title>Mikania micrantha, genome provides insights into the molecular mechanism of rapid growth.</title>
        <authorList>
            <person name="Liu B."/>
        </authorList>
    </citation>
    <scope>NUCLEOTIDE SEQUENCE [LARGE SCALE GENOMIC DNA]</scope>
    <source>
        <strain evidence="1">NLD-2019</strain>
        <tissue evidence="1">Leaf</tissue>
    </source>
</reference>
<accession>A0A5N6NTJ8</accession>